<evidence type="ECO:0000313" key="4">
    <source>
        <dbReference type="EMBL" id="TKX25181.1"/>
    </source>
</evidence>
<dbReference type="Pfam" id="PF17171">
    <property type="entry name" value="GST_C_6"/>
    <property type="match status" value="1"/>
</dbReference>
<dbReference type="SFLD" id="SFLDG01180">
    <property type="entry name" value="SUF1"/>
    <property type="match status" value="1"/>
</dbReference>
<dbReference type="InterPro" id="IPR033468">
    <property type="entry name" value="Metaxin_GST"/>
</dbReference>
<dbReference type="Pfam" id="PF17172">
    <property type="entry name" value="GST_N_4"/>
    <property type="match status" value="1"/>
</dbReference>
<dbReference type="PANTHER" id="PTHR12289">
    <property type="entry name" value="METAXIN RELATED"/>
    <property type="match status" value="1"/>
</dbReference>
<gene>
    <name evidence="4" type="ORF">C1H76_2411</name>
</gene>
<reference evidence="4 5" key="1">
    <citation type="submission" date="2018-02" db="EMBL/GenBank/DDBJ databases">
        <title>Draft genome sequences of Elsinoe sp., causing black scab on jojoba.</title>
        <authorList>
            <person name="Stodart B."/>
            <person name="Jeffress S."/>
            <person name="Ash G."/>
            <person name="Arun Chinnappa K."/>
        </authorList>
    </citation>
    <scope>NUCLEOTIDE SEQUENCE [LARGE SCALE GENOMIC DNA]</scope>
    <source>
        <strain evidence="4 5">Hillstone_2</strain>
    </source>
</reference>
<proteinExistence type="inferred from homology"/>
<dbReference type="InterPro" id="IPR050931">
    <property type="entry name" value="Mito_Protein_Transport_Metaxin"/>
</dbReference>
<comment type="similarity">
    <text evidence="1">Belongs to the FAX family.</text>
</comment>
<organism evidence="4 5">
    <name type="scientific">Elsinoe australis</name>
    <dbReference type="NCBI Taxonomy" id="40998"/>
    <lineage>
        <taxon>Eukaryota</taxon>
        <taxon>Fungi</taxon>
        <taxon>Dikarya</taxon>
        <taxon>Ascomycota</taxon>
        <taxon>Pezizomycotina</taxon>
        <taxon>Dothideomycetes</taxon>
        <taxon>Dothideomycetidae</taxon>
        <taxon>Myriangiales</taxon>
        <taxon>Elsinoaceae</taxon>
        <taxon>Elsinoe</taxon>
    </lineage>
</organism>
<evidence type="ECO:0000259" key="2">
    <source>
        <dbReference type="Pfam" id="PF17171"/>
    </source>
</evidence>
<dbReference type="Proteomes" id="UP000308133">
    <property type="component" value="Unassembled WGS sequence"/>
</dbReference>
<dbReference type="PANTHER" id="PTHR12289:SF41">
    <property type="entry name" value="FAILED AXON CONNECTIONS-RELATED"/>
    <property type="match status" value="1"/>
</dbReference>
<comment type="caution">
    <text evidence="4">The sequence shown here is derived from an EMBL/GenBank/DDBJ whole genome shotgun (WGS) entry which is preliminary data.</text>
</comment>
<dbReference type="AlphaFoldDB" id="A0A4U7B6F3"/>
<sequence>MAASLKSHAKIIISRGFKESASYVWSPFVTKLEARLRFSGVPYSVDSGGPRQAPRGKIPYVTVTAGDQDPFTLSDSTLIVSELVKDGTLDDLNANLSATQQAQDLAIRALLEDKLNFYHTYERWHENYYTMRSHVLAPLPYPMRVIIGMLAYRGNMRTIYGQGTGRFSGEEIAAFRAEIWETLNGMLVESRQKRLSNAGDKPFWILGDERPTEADAVLFGYISSVLVCKAAPSSRKVVRNLAAVVDYAQRIHYAYFPDYDLWEQWEQR</sequence>
<dbReference type="SFLD" id="SFLDS00019">
    <property type="entry name" value="Glutathione_Transferase_(cytos"/>
    <property type="match status" value="1"/>
</dbReference>
<dbReference type="CDD" id="cd03193">
    <property type="entry name" value="GST_C_Metaxin"/>
    <property type="match status" value="1"/>
</dbReference>
<evidence type="ECO:0000313" key="5">
    <source>
        <dbReference type="Proteomes" id="UP000308133"/>
    </source>
</evidence>
<keyword evidence="4" id="KW-0808">Transferase</keyword>
<dbReference type="InterPro" id="IPR040079">
    <property type="entry name" value="Glutathione_S-Trfase"/>
</dbReference>
<dbReference type="GO" id="GO:0005737">
    <property type="term" value="C:cytoplasm"/>
    <property type="evidence" value="ECO:0007669"/>
    <property type="project" value="TreeGrafter"/>
</dbReference>
<evidence type="ECO:0000259" key="3">
    <source>
        <dbReference type="Pfam" id="PF17172"/>
    </source>
</evidence>
<name>A0A4U7B6F3_9PEZI</name>
<dbReference type="SFLD" id="SFLDG01200">
    <property type="entry name" value="SUF1.1"/>
    <property type="match status" value="1"/>
</dbReference>
<accession>A0A4U7B6F3</accession>
<evidence type="ECO:0000256" key="1">
    <source>
        <dbReference type="ARBA" id="ARBA00006475"/>
    </source>
</evidence>
<dbReference type="InterPro" id="IPR012336">
    <property type="entry name" value="Thioredoxin-like_fold"/>
</dbReference>
<feature type="domain" description="Thioredoxin-like fold" evidence="3">
    <location>
        <begin position="27"/>
        <end position="127"/>
    </location>
</feature>
<dbReference type="InterPro" id="IPR026928">
    <property type="entry name" value="FAX/IsoI-like"/>
</dbReference>
<dbReference type="GO" id="GO:0016740">
    <property type="term" value="F:transferase activity"/>
    <property type="evidence" value="ECO:0007669"/>
    <property type="project" value="UniProtKB-KW"/>
</dbReference>
<dbReference type="EMBL" id="PTQR01000030">
    <property type="protein sequence ID" value="TKX25181.1"/>
    <property type="molecule type" value="Genomic_DNA"/>
</dbReference>
<protein>
    <submittedName>
        <fullName evidence="4">Glutathione S-transferase N-terminal domain-containing protein</fullName>
    </submittedName>
</protein>
<feature type="domain" description="Metaxin glutathione S-transferase" evidence="2">
    <location>
        <begin position="199"/>
        <end position="251"/>
    </location>
</feature>